<gene>
    <name evidence="9" type="ORF">MCOR_7557</name>
</gene>
<dbReference type="GO" id="GO:0010185">
    <property type="term" value="P:regulation of cellular defense response"/>
    <property type="evidence" value="ECO:0007669"/>
    <property type="project" value="UniProtKB-ARBA"/>
</dbReference>
<dbReference type="AlphaFoldDB" id="A0A6J8AH03"/>
<name>A0A6J8AH03_MYTCO</name>
<dbReference type="PANTHER" id="PTHR45713:SF15">
    <property type="entry name" value="F5_8 TYPE C DOMAIN-CONTAINING PROTEIN"/>
    <property type="match status" value="1"/>
</dbReference>
<evidence type="ECO:0000313" key="9">
    <source>
        <dbReference type="EMBL" id="CAC5367783.1"/>
    </source>
</evidence>
<dbReference type="Pfam" id="PF22633">
    <property type="entry name" value="F5_F8_type_C_2"/>
    <property type="match status" value="1"/>
</dbReference>
<dbReference type="InterPro" id="IPR006585">
    <property type="entry name" value="FTP1"/>
</dbReference>
<keyword evidence="6" id="KW-0106">Calcium</keyword>
<evidence type="ECO:0000256" key="5">
    <source>
        <dbReference type="ARBA" id="ARBA00022734"/>
    </source>
</evidence>
<dbReference type="EMBL" id="CACVKT020001387">
    <property type="protein sequence ID" value="CAC5367783.1"/>
    <property type="molecule type" value="Genomic_DNA"/>
</dbReference>
<dbReference type="SMART" id="SM00607">
    <property type="entry name" value="FTP"/>
    <property type="match status" value="1"/>
</dbReference>
<feature type="domain" description="Fucolectin tachylectin-4 pentraxin-1" evidence="8">
    <location>
        <begin position="16"/>
        <end position="143"/>
    </location>
</feature>
<keyword evidence="4" id="KW-0479">Metal-binding</keyword>
<comment type="function">
    <text evidence="1">Acts as a defensive agent. Recognizes blood group fucosylated oligosaccharides including A, B, H and Lewis B-type antigens. Does not recognize Lewis A antigen and has low affinity for monovalent haptens.</text>
</comment>
<dbReference type="InterPro" id="IPR008979">
    <property type="entry name" value="Galactose-bd-like_sf"/>
</dbReference>
<dbReference type="OrthoDB" id="6148881at2759"/>
<dbReference type="Gene3D" id="2.60.120.260">
    <property type="entry name" value="Galactose-binding domain-like"/>
    <property type="match status" value="1"/>
</dbReference>
<keyword evidence="5" id="KW-0430">Lectin</keyword>
<dbReference type="GO" id="GO:0042806">
    <property type="term" value="F:fucose binding"/>
    <property type="evidence" value="ECO:0007669"/>
    <property type="project" value="UniProtKB-ARBA"/>
</dbReference>
<dbReference type="InterPro" id="IPR051941">
    <property type="entry name" value="BG_Antigen-Binding_Lectin"/>
</dbReference>
<evidence type="ECO:0000256" key="7">
    <source>
        <dbReference type="ARBA" id="ARBA00023157"/>
    </source>
</evidence>
<reference evidence="9 10" key="1">
    <citation type="submission" date="2020-06" db="EMBL/GenBank/DDBJ databases">
        <authorList>
            <person name="Li R."/>
            <person name="Bekaert M."/>
        </authorList>
    </citation>
    <scope>NUCLEOTIDE SEQUENCE [LARGE SCALE GENOMIC DNA]</scope>
    <source>
        <strain evidence="10">wild</strain>
    </source>
</reference>
<evidence type="ECO:0000256" key="2">
    <source>
        <dbReference type="ARBA" id="ARBA00010147"/>
    </source>
</evidence>
<proteinExistence type="inferred from homology"/>
<dbReference type="GO" id="GO:0046872">
    <property type="term" value="F:metal ion binding"/>
    <property type="evidence" value="ECO:0007669"/>
    <property type="project" value="UniProtKB-KW"/>
</dbReference>
<evidence type="ECO:0000256" key="4">
    <source>
        <dbReference type="ARBA" id="ARBA00022723"/>
    </source>
</evidence>
<dbReference type="Proteomes" id="UP000507470">
    <property type="component" value="Unassembled WGS sequence"/>
</dbReference>
<dbReference type="PANTHER" id="PTHR45713">
    <property type="entry name" value="FTP DOMAIN-CONTAINING PROTEIN"/>
    <property type="match status" value="1"/>
</dbReference>
<dbReference type="SUPFAM" id="SSF49785">
    <property type="entry name" value="Galactose-binding domain-like"/>
    <property type="match status" value="1"/>
</dbReference>
<evidence type="ECO:0000256" key="1">
    <source>
        <dbReference type="ARBA" id="ARBA00002219"/>
    </source>
</evidence>
<evidence type="ECO:0000259" key="8">
    <source>
        <dbReference type="SMART" id="SM00607"/>
    </source>
</evidence>
<comment type="subunit">
    <text evidence="3">Homotrimer.</text>
</comment>
<keyword evidence="10" id="KW-1185">Reference proteome</keyword>
<protein>
    <recommendedName>
        <fullName evidence="8">Fucolectin tachylectin-4 pentraxin-1 domain-containing protein</fullName>
    </recommendedName>
</protein>
<accession>A0A6J8AH03</accession>
<evidence type="ECO:0000256" key="3">
    <source>
        <dbReference type="ARBA" id="ARBA00011233"/>
    </source>
</evidence>
<organism evidence="9 10">
    <name type="scientific">Mytilus coruscus</name>
    <name type="common">Sea mussel</name>
    <dbReference type="NCBI Taxonomy" id="42192"/>
    <lineage>
        <taxon>Eukaryota</taxon>
        <taxon>Metazoa</taxon>
        <taxon>Spiralia</taxon>
        <taxon>Lophotrochozoa</taxon>
        <taxon>Mollusca</taxon>
        <taxon>Bivalvia</taxon>
        <taxon>Autobranchia</taxon>
        <taxon>Pteriomorphia</taxon>
        <taxon>Mytilida</taxon>
        <taxon>Mytiloidea</taxon>
        <taxon>Mytilidae</taxon>
        <taxon>Mytilinae</taxon>
        <taxon>Mytilus</taxon>
    </lineage>
</organism>
<keyword evidence="7" id="KW-1015">Disulfide bond</keyword>
<dbReference type="GO" id="GO:0001868">
    <property type="term" value="P:regulation of complement activation, lectin pathway"/>
    <property type="evidence" value="ECO:0007669"/>
    <property type="project" value="UniProtKB-ARBA"/>
</dbReference>
<evidence type="ECO:0000256" key="6">
    <source>
        <dbReference type="ARBA" id="ARBA00022837"/>
    </source>
</evidence>
<evidence type="ECO:0000313" key="10">
    <source>
        <dbReference type="Proteomes" id="UP000507470"/>
    </source>
</evidence>
<comment type="similarity">
    <text evidence="2">Belongs to the fucolectin family.</text>
</comment>
<sequence>MVNKSSKTILFFTALRENVALNKTAKQSSTYKAHHLLILPATLAIDGNRNQYLTKQSVGKCTSTKTNEAFHWWAVDLGNEFDISDIKIYNRIDCCSYRLTNFFIEIYNPTVATWGGFDQGAGQLCYHYVNTAPSILNVACTSNILGRVRQDIKGKPTTTRGRCTNFVQS</sequence>